<dbReference type="STRING" id="1121391.SAMN02745206_03072"/>
<dbReference type="PANTHER" id="PTHR43531:SF11">
    <property type="entry name" value="METHYL-ACCEPTING CHEMOTAXIS PROTEIN 3"/>
    <property type="match status" value="1"/>
</dbReference>
<keyword evidence="4" id="KW-0472">Membrane</keyword>
<dbReference type="SUPFAM" id="SSF58104">
    <property type="entry name" value="Methyl-accepting chemotaxis protein (MCP) signaling domain"/>
    <property type="match status" value="1"/>
</dbReference>
<dbReference type="PANTHER" id="PTHR43531">
    <property type="entry name" value="PROTEIN ICFG"/>
    <property type="match status" value="1"/>
</dbReference>
<evidence type="ECO:0000256" key="3">
    <source>
        <dbReference type="PROSITE-ProRule" id="PRU00284"/>
    </source>
</evidence>
<evidence type="ECO:0000313" key="6">
    <source>
        <dbReference type="EMBL" id="SHF99668.1"/>
    </source>
</evidence>
<dbReference type="EMBL" id="FQVB01000035">
    <property type="protein sequence ID" value="SHF99668.1"/>
    <property type="molecule type" value="Genomic_DNA"/>
</dbReference>
<keyword evidence="4" id="KW-0812">Transmembrane</keyword>
<dbReference type="GO" id="GO:0004888">
    <property type="term" value="F:transmembrane signaling receptor activity"/>
    <property type="evidence" value="ECO:0007669"/>
    <property type="project" value="InterPro"/>
</dbReference>
<evidence type="ECO:0000256" key="2">
    <source>
        <dbReference type="ARBA" id="ARBA00029447"/>
    </source>
</evidence>
<proteinExistence type="inferred from homology"/>
<dbReference type="AlphaFoldDB" id="A0A1M5G7K6"/>
<feature type="transmembrane region" description="Helical" evidence="4">
    <location>
        <begin position="330"/>
        <end position="356"/>
    </location>
</feature>
<gene>
    <name evidence="6" type="ORF">SAMN02745206_03072</name>
</gene>
<keyword evidence="1" id="KW-0145">Chemotaxis</keyword>
<evidence type="ECO:0000256" key="4">
    <source>
        <dbReference type="SAM" id="Phobius"/>
    </source>
</evidence>
<dbReference type="PROSITE" id="PS50111">
    <property type="entry name" value="CHEMOTAXIS_TRANSDUC_2"/>
    <property type="match status" value="1"/>
</dbReference>
<feature type="domain" description="Methyl-accepting transducer" evidence="5">
    <location>
        <begin position="373"/>
        <end position="602"/>
    </location>
</feature>
<dbReference type="GO" id="GO:0007165">
    <property type="term" value="P:signal transduction"/>
    <property type="evidence" value="ECO:0007669"/>
    <property type="project" value="UniProtKB-KW"/>
</dbReference>
<dbReference type="SMART" id="SM00283">
    <property type="entry name" value="MA"/>
    <property type="match status" value="1"/>
</dbReference>
<dbReference type="OrthoDB" id="5416186at2"/>
<evidence type="ECO:0000313" key="7">
    <source>
        <dbReference type="Proteomes" id="UP000184076"/>
    </source>
</evidence>
<organism evidence="6 7">
    <name type="scientific">Desulfacinum infernum DSM 9756</name>
    <dbReference type="NCBI Taxonomy" id="1121391"/>
    <lineage>
        <taxon>Bacteria</taxon>
        <taxon>Pseudomonadati</taxon>
        <taxon>Thermodesulfobacteriota</taxon>
        <taxon>Syntrophobacteria</taxon>
        <taxon>Syntrophobacterales</taxon>
        <taxon>Syntrophobacteraceae</taxon>
        <taxon>Desulfacinum</taxon>
    </lineage>
</organism>
<evidence type="ECO:0000259" key="5">
    <source>
        <dbReference type="PROSITE" id="PS50111"/>
    </source>
</evidence>
<accession>A0A1M5G7K6</accession>
<evidence type="ECO:0000256" key="1">
    <source>
        <dbReference type="ARBA" id="ARBA00022500"/>
    </source>
</evidence>
<dbReference type="Gene3D" id="1.10.287.950">
    <property type="entry name" value="Methyl-accepting chemotaxis protein"/>
    <property type="match status" value="1"/>
</dbReference>
<dbReference type="Proteomes" id="UP000184076">
    <property type="component" value="Unassembled WGS sequence"/>
</dbReference>
<dbReference type="Pfam" id="PF00015">
    <property type="entry name" value="MCPsignal"/>
    <property type="match status" value="1"/>
</dbReference>
<dbReference type="InterPro" id="IPR004090">
    <property type="entry name" value="Chemotax_Me-accpt_rcpt"/>
</dbReference>
<dbReference type="InterPro" id="IPR004089">
    <property type="entry name" value="MCPsignal_dom"/>
</dbReference>
<name>A0A1M5G7K6_9BACT</name>
<sequence>MRSTSLKKKLILGPLAMVFLVMTTSAAVVLTVIWKQYDAGTQERLRQALHIVEVELLERQRDLDAVVRQMATAGDLGNSVKYIGQFWSSAALVAEPLSAMAQGVERLARSAGLWKGAVYAADGRLLAFYAVGEDGRYLSGYVAEPDGGGLMTKSAEAGNHGQGSPWEEANELRDEFLRIRYQGPIPQKAGIWFDTVGGKLCLVGVQPVTVEEYSSESDGMIRAQVAVVVGVYLLGDELAERIREFSGFSTNVFAGDRWSAGDLSAYGRLKTDGLESHRDGWGIEDAPVTLNTVKLSEGVYYQGIFPVYNDAGLVGALAVLQSTGAVRANVLQVIGMLGIVYLVCLAVTVPGVLVLASSLTRPISKAIDVLETEAEKVASASAHVSESSARLAEGATQQAAALEETSASLEEMSATTQNNAEAAKEADGIAQVAFGQVEEADHYMKELTESMGQISQASEDTWKIVKTIDEIAFQTNLLALNAAVEAARAGEAGAGFAVVADEVRNLAMRAADAARETTRLIEDTLGKVRAGGNLVDETAKVFEALLGTFRKVRELNREIATSSEEQALGITQINKAVTEMDRVIQSNAEAAEESASAARELKEGAVQLQRVVTTLLGIVGGGKKGKVSGATPLWRRGHDEGRGVARLPEGEWQGGVKDLVEDLRGAMARHRGLNKGGSTDR</sequence>
<keyword evidence="7" id="KW-1185">Reference proteome</keyword>
<dbReference type="PRINTS" id="PR00260">
    <property type="entry name" value="CHEMTRNSDUCR"/>
</dbReference>
<comment type="similarity">
    <text evidence="2">Belongs to the methyl-accepting chemotaxis (MCP) protein family.</text>
</comment>
<dbReference type="InterPro" id="IPR051310">
    <property type="entry name" value="MCP_chemotaxis"/>
</dbReference>
<dbReference type="GO" id="GO:0006935">
    <property type="term" value="P:chemotaxis"/>
    <property type="evidence" value="ECO:0007669"/>
    <property type="project" value="UniProtKB-KW"/>
</dbReference>
<keyword evidence="3" id="KW-0807">Transducer</keyword>
<dbReference type="RefSeq" id="WP_073041005.1">
    <property type="nucleotide sequence ID" value="NZ_FQVB01000035.1"/>
</dbReference>
<protein>
    <submittedName>
        <fullName evidence="6">Methyl-accepting chemotaxis protein (MCP) signalling domain-containing protein</fullName>
    </submittedName>
</protein>
<keyword evidence="4" id="KW-1133">Transmembrane helix</keyword>
<dbReference type="GO" id="GO:0016020">
    <property type="term" value="C:membrane"/>
    <property type="evidence" value="ECO:0007669"/>
    <property type="project" value="InterPro"/>
</dbReference>
<reference evidence="7" key="1">
    <citation type="submission" date="2016-11" db="EMBL/GenBank/DDBJ databases">
        <authorList>
            <person name="Varghese N."/>
            <person name="Submissions S."/>
        </authorList>
    </citation>
    <scope>NUCLEOTIDE SEQUENCE [LARGE SCALE GENOMIC DNA]</scope>
    <source>
        <strain evidence="7">DSM 9756</strain>
    </source>
</reference>